<feature type="domain" description="Ig-like" evidence="1">
    <location>
        <begin position="37"/>
        <end position="133"/>
    </location>
</feature>
<reference evidence="2" key="1">
    <citation type="submission" date="2019-08" db="EMBL/GenBank/DDBJ databases">
        <title>Three high-quality genomes provides insights into domestication of ducks.</title>
        <authorList>
            <person name="Hou Z.C."/>
            <person name="Zhu F."/>
            <person name="Yin Z.T."/>
            <person name="Zhang F."/>
        </authorList>
    </citation>
    <scope>NUCLEOTIDE SEQUENCE [LARGE SCALE GENOMIC DNA]</scope>
</reference>
<protein>
    <recommendedName>
        <fullName evidence="1">Ig-like domain-containing protein</fullName>
    </recommendedName>
</protein>
<dbReference type="Pfam" id="PF07654">
    <property type="entry name" value="C1-set"/>
    <property type="match status" value="1"/>
</dbReference>
<dbReference type="SUPFAM" id="SSF48726">
    <property type="entry name" value="Immunoglobulin"/>
    <property type="match status" value="1"/>
</dbReference>
<evidence type="ECO:0000259" key="1">
    <source>
        <dbReference type="PROSITE" id="PS50835"/>
    </source>
</evidence>
<dbReference type="AlphaFoldDB" id="A0A8B9ZAY5"/>
<reference evidence="2" key="3">
    <citation type="submission" date="2025-09" db="UniProtKB">
        <authorList>
            <consortium name="Ensembl"/>
        </authorList>
    </citation>
    <scope>IDENTIFICATION</scope>
</reference>
<dbReference type="SMART" id="SM00407">
    <property type="entry name" value="IGc1"/>
    <property type="match status" value="1"/>
</dbReference>
<accession>A0A8B9ZAY5</accession>
<dbReference type="InterPro" id="IPR013783">
    <property type="entry name" value="Ig-like_fold"/>
</dbReference>
<dbReference type="PANTHER" id="PTHR19944">
    <property type="entry name" value="MHC CLASS II-RELATED"/>
    <property type="match status" value="1"/>
</dbReference>
<evidence type="ECO:0000313" key="2">
    <source>
        <dbReference type="Ensembl" id="ENSAPLP00020008868.1"/>
    </source>
</evidence>
<dbReference type="Gene3D" id="2.60.40.10">
    <property type="entry name" value="Immunoglobulins"/>
    <property type="match status" value="1"/>
</dbReference>
<name>A0A8B9ZAY5_ANAPL</name>
<dbReference type="Ensembl" id="ENSAPLT00020009537.1">
    <property type="protein sequence ID" value="ENSAPLP00020008868.1"/>
    <property type="gene ID" value="ENSAPLG00020006536.1"/>
</dbReference>
<dbReference type="PROSITE" id="PS00290">
    <property type="entry name" value="IG_MHC"/>
    <property type="match status" value="1"/>
</dbReference>
<organism evidence="2 3">
    <name type="scientific">Anas platyrhynchos</name>
    <name type="common">Mallard</name>
    <name type="synonym">Anas boschas</name>
    <dbReference type="NCBI Taxonomy" id="8839"/>
    <lineage>
        <taxon>Eukaryota</taxon>
        <taxon>Metazoa</taxon>
        <taxon>Chordata</taxon>
        <taxon>Craniata</taxon>
        <taxon>Vertebrata</taxon>
        <taxon>Euteleostomi</taxon>
        <taxon>Archelosauria</taxon>
        <taxon>Archosauria</taxon>
        <taxon>Dinosauria</taxon>
        <taxon>Saurischia</taxon>
        <taxon>Theropoda</taxon>
        <taxon>Coelurosauria</taxon>
        <taxon>Aves</taxon>
        <taxon>Neognathae</taxon>
        <taxon>Galloanserae</taxon>
        <taxon>Anseriformes</taxon>
        <taxon>Anatidae</taxon>
        <taxon>Anatinae</taxon>
        <taxon>Anas</taxon>
    </lineage>
</organism>
<reference evidence="2" key="2">
    <citation type="submission" date="2025-08" db="UniProtKB">
        <authorList>
            <consortium name="Ensembl"/>
        </authorList>
    </citation>
    <scope>IDENTIFICATION</scope>
</reference>
<sequence length="168" mass="18603">MLQGDVARSTAQLIALGIARGCCREECLLQGVAQGIPQVRIIPAEKGKTRVPVRLSCHIWGFYPPEVTIIWLHNGDILQPDDYNPISAIPNSDWSYQTQVSLLVAPVAGDTYTCSVQHVSLQEPLLEDWTKINPNLGGKGGLQWLRVHDDHIPCPGVCKQCKQRGEER</sequence>
<dbReference type="Proteomes" id="UP000694400">
    <property type="component" value="Chromosome 30"/>
</dbReference>
<dbReference type="InterPro" id="IPR036179">
    <property type="entry name" value="Ig-like_dom_sf"/>
</dbReference>
<dbReference type="InterPro" id="IPR050160">
    <property type="entry name" value="MHC/Immunoglobulin"/>
</dbReference>
<dbReference type="InterPro" id="IPR003597">
    <property type="entry name" value="Ig_C1-set"/>
</dbReference>
<dbReference type="InterPro" id="IPR007110">
    <property type="entry name" value="Ig-like_dom"/>
</dbReference>
<evidence type="ECO:0000313" key="3">
    <source>
        <dbReference type="Proteomes" id="UP000694400"/>
    </source>
</evidence>
<dbReference type="PANTHER" id="PTHR19944:SF65">
    <property type="entry name" value="HLA CLASS II HISTOCOMPATIBILITY ANTIGEN, DM BETA CHAIN"/>
    <property type="match status" value="1"/>
</dbReference>
<proteinExistence type="predicted"/>
<dbReference type="InterPro" id="IPR003006">
    <property type="entry name" value="Ig/MHC_CS"/>
</dbReference>
<dbReference type="CDD" id="cd21002">
    <property type="entry name" value="IgC1_MHC_II_beta_HLA-DM"/>
    <property type="match status" value="1"/>
</dbReference>
<dbReference type="PROSITE" id="PS50835">
    <property type="entry name" value="IG_LIKE"/>
    <property type="match status" value="1"/>
</dbReference>